<feature type="compositionally biased region" description="Basic and acidic residues" evidence="1">
    <location>
        <begin position="53"/>
        <end position="68"/>
    </location>
</feature>
<sequence length="142" mass="16574">MVPTPKRTSDDRPTATPSGSIHKPKARKHDLSRQTSDEPHAPTKKRKFAELQSEEHRRDQPRVNERHNRRFKDIENRLDRLGRQAQNQRSMIATIERKMNEGALPAMDRKVDEKVYSYVQPLLERVREIGEALGITSGTRRR</sequence>
<dbReference type="Proteomes" id="UP001175001">
    <property type="component" value="Unassembled WGS sequence"/>
</dbReference>
<reference evidence="2" key="1">
    <citation type="submission" date="2023-06" db="EMBL/GenBank/DDBJ databases">
        <title>Multi-omics analyses reveal the molecular pathogenesis toolkit of Lasiodiplodia hormozganensis, a cross-kingdom pathogen.</title>
        <authorList>
            <person name="Felix C."/>
            <person name="Meneses R."/>
            <person name="Goncalves M.F.M."/>
            <person name="Tilleman L."/>
            <person name="Duarte A.S."/>
            <person name="Jorrin-Novo J.V."/>
            <person name="Van De Peer Y."/>
            <person name="Deforce D."/>
            <person name="Van Nieuwerburgh F."/>
            <person name="Esteves A.C."/>
            <person name="Alves A."/>
        </authorList>
    </citation>
    <scope>NUCLEOTIDE SEQUENCE</scope>
    <source>
        <strain evidence="2">CBS 339.90</strain>
    </source>
</reference>
<accession>A0AA40C5S0</accession>
<comment type="caution">
    <text evidence="2">The sequence shown here is derived from an EMBL/GenBank/DDBJ whole genome shotgun (WGS) entry which is preliminary data.</text>
</comment>
<evidence type="ECO:0000256" key="1">
    <source>
        <dbReference type="SAM" id="MobiDB-lite"/>
    </source>
</evidence>
<dbReference type="AlphaFoldDB" id="A0AA40C5S0"/>
<evidence type="ECO:0000313" key="3">
    <source>
        <dbReference type="Proteomes" id="UP001175001"/>
    </source>
</evidence>
<keyword evidence="3" id="KW-1185">Reference proteome</keyword>
<gene>
    <name evidence="2" type="ORF">DIS24_g10962</name>
</gene>
<proteinExistence type="predicted"/>
<feature type="compositionally biased region" description="Basic and acidic residues" evidence="1">
    <location>
        <begin position="29"/>
        <end position="41"/>
    </location>
</feature>
<evidence type="ECO:0000313" key="2">
    <source>
        <dbReference type="EMBL" id="KAK0625714.1"/>
    </source>
</evidence>
<protein>
    <submittedName>
        <fullName evidence="2">Uncharacterized protein</fullName>
    </submittedName>
</protein>
<organism evidence="2 3">
    <name type="scientific">Lasiodiplodia hormozganensis</name>
    <dbReference type="NCBI Taxonomy" id="869390"/>
    <lineage>
        <taxon>Eukaryota</taxon>
        <taxon>Fungi</taxon>
        <taxon>Dikarya</taxon>
        <taxon>Ascomycota</taxon>
        <taxon>Pezizomycotina</taxon>
        <taxon>Dothideomycetes</taxon>
        <taxon>Dothideomycetes incertae sedis</taxon>
        <taxon>Botryosphaeriales</taxon>
        <taxon>Botryosphaeriaceae</taxon>
        <taxon>Lasiodiplodia</taxon>
    </lineage>
</organism>
<feature type="region of interest" description="Disordered" evidence="1">
    <location>
        <begin position="1"/>
        <end position="68"/>
    </location>
</feature>
<name>A0AA40C5S0_9PEZI</name>
<dbReference type="EMBL" id="JAUJDW010000135">
    <property type="protein sequence ID" value="KAK0625714.1"/>
    <property type="molecule type" value="Genomic_DNA"/>
</dbReference>